<feature type="compositionally biased region" description="Basic and acidic residues" evidence="1">
    <location>
        <begin position="706"/>
        <end position="719"/>
    </location>
</feature>
<feature type="transmembrane region" description="Helical" evidence="2">
    <location>
        <begin position="536"/>
        <end position="563"/>
    </location>
</feature>
<feature type="compositionally biased region" description="Polar residues" evidence="1">
    <location>
        <begin position="670"/>
        <end position="681"/>
    </location>
</feature>
<dbReference type="AlphaFoldDB" id="A0A9P6EE60"/>
<dbReference type="OrthoDB" id="3062801at2759"/>
<sequence>MALPFPPPEGRSSSVQRRAAPATTWGFPPPIPSNAPQRSTPLRSRSHPRPNAAYRFSSPGRPFYESPMTIASLPPTTPQQISGASAGHSRGGAPMVYGSQSPWVGGSPYSSNQVNPPQGAMIPMDVSAPIGSFVAPTQRSRKRANTFVANDPWGSSNVSKIPQMDTIPEGMTFDDIPVARPSLSAPTPIQVPAFIPSSPESSQGSPPPQQRPPSEPPHSTSVHDWNPPHIPMPPPPPSGIPPPVPAGMYDTSWYAGYPTPPQMVYPAGWGEHANQQHATGWGHPAYGLPPQQPIPWSYAASPAHHPFSTPVSQVWPGYVPPPQPTEPTSWQTPYKVPWAASGPVYYVPTFIQPSRPTSQSKSTSQKLVEFFGDRLPRQVYLHLLLRLPALYFGRVARIFEDADLTLPEIKKMALETASEGRMDIQDFETHATMPPQYKKLKDTWEAFIDSVMREWKTLNIISVLLLSAILTLLQIDAAAADPVTRHLALFSLICSLISLLFGCMYIVRFGSMRKTYRAAEWALEAKKTKTVIWWNVWVLLAMPVVWLTWSIILYIACIMTFIWRTGPPDASPPSTISAHGLLVTRTMLSFVLFIGIIYACLVLATFRRYGGAMDRAWKARIDGWLEETALSPQAPPYSIQDVHHSPRYRQERQPLGTPRPSPDPAPVVVETTTESYQRSSGSPFIPPLSTPFIPPLPTPPNGSTPENDRESFRLRDESSFRNTQSDTRLDPTRPIPPGETMPTSVGWGVQPSPYSGGILKPWPTYPYPYQVYSPSAGVTPTPWAGPLPLPQEDPRKTESSHGPPLHKEHVRFKSPVVSPPGERSNHNVAEGSRSSTPDRPRDESTNRRYSSGWGLSPYPSLGGDLPASPPRSVGRMEEIDISPPDHNAVYPDPAGEAPLERIQEDSENKE</sequence>
<feature type="compositionally biased region" description="Basic and acidic residues" evidence="1">
    <location>
        <begin position="641"/>
        <end position="652"/>
    </location>
</feature>
<gene>
    <name evidence="3" type="ORF">CPB83DRAFT_856456</name>
</gene>
<keyword evidence="2" id="KW-1133">Transmembrane helix</keyword>
<reference evidence="3" key="1">
    <citation type="submission" date="2020-11" db="EMBL/GenBank/DDBJ databases">
        <authorList>
            <consortium name="DOE Joint Genome Institute"/>
            <person name="Ahrendt S."/>
            <person name="Riley R."/>
            <person name="Andreopoulos W."/>
            <person name="Labutti K."/>
            <person name="Pangilinan J."/>
            <person name="Ruiz-Duenas F.J."/>
            <person name="Barrasa J.M."/>
            <person name="Sanchez-Garcia M."/>
            <person name="Camarero S."/>
            <person name="Miyauchi S."/>
            <person name="Serrano A."/>
            <person name="Linde D."/>
            <person name="Babiker R."/>
            <person name="Drula E."/>
            <person name="Ayuso-Fernandez I."/>
            <person name="Pacheco R."/>
            <person name="Padilla G."/>
            <person name="Ferreira P."/>
            <person name="Barriuso J."/>
            <person name="Kellner H."/>
            <person name="Castanera R."/>
            <person name="Alfaro M."/>
            <person name="Ramirez L."/>
            <person name="Pisabarro A.G."/>
            <person name="Kuo A."/>
            <person name="Tritt A."/>
            <person name="Lipzen A."/>
            <person name="He G."/>
            <person name="Yan M."/>
            <person name="Ng V."/>
            <person name="Cullen D."/>
            <person name="Martin F."/>
            <person name="Rosso M.-N."/>
            <person name="Henrissat B."/>
            <person name="Hibbett D."/>
            <person name="Martinez A.T."/>
            <person name="Grigoriev I.V."/>
        </authorList>
    </citation>
    <scope>NUCLEOTIDE SEQUENCE</scope>
    <source>
        <strain evidence="3">CBS 506.95</strain>
    </source>
</reference>
<feature type="compositionally biased region" description="Pro residues" evidence="1">
    <location>
        <begin position="205"/>
        <end position="216"/>
    </location>
</feature>
<feature type="compositionally biased region" description="Polar residues" evidence="1">
    <location>
        <begin position="34"/>
        <end position="43"/>
    </location>
</feature>
<evidence type="ECO:0000256" key="2">
    <source>
        <dbReference type="SAM" id="Phobius"/>
    </source>
</evidence>
<evidence type="ECO:0000313" key="4">
    <source>
        <dbReference type="Proteomes" id="UP000807306"/>
    </source>
</evidence>
<evidence type="ECO:0000313" key="3">
    <source>
        <dbReference type="EMBL" id="KAF9527384.1"/>
    </source>
</evidence>
<dbReference type="Proteomes" id="UP000807306">
    <property type="component" value="Unassembled WGS sequence"/>
</dbReference>
<feature type="region of interest" description="Disordered" evidence="1">
    <location>
        <begin position="1"/>
        <end position="90"/>
    </location>
</feature>
<comment type="caution">
    <text evidence="3">The sequence shown here is derived from an EMBL/GenBank/DDBJ whole genome shotgun (WGS) entry which is preliminary data.</text>
</comment>
<feature type="region of interest" description="Disordered" evidence="1">
    <location>
        <begin position="179"/>
        <end position="243"/>
    </location>
</feature>
<keyword evidence="4" id="KW-1185">Reference proteome</keyword>
<accession>A0A9P6EE60</accession>
<keyword evidence="2" id="KW-0472">Membrane</keyword>
<feature type="compositionally biased region" description="Pro residues" evidence="1">
    <location>
        <begin position="684"/>
        <end position="702"/>
    </location>
</feature>
<protein>
    <submittedName>
        <fullName evidence="3">Uncharacterized protein</fullName>
    </submittedName>
</protein>
<feature type="compositionally biased region" description="Basic and acidic residues" evidence="1">
    <location>
        <begin position="836"/>
        <end position="846"/>
    </location>
</feature>
<feature type="compositionally biased region" description="Basic and acidic residues" evidence="1">
    <location>
        <begin position="898"/>
        <end position="910"/>
    </location>
</feature>
<proteinExistence type="predicted"/>
<organism evidence="3 4">
    <name type="scientific">Crepidotus variabilis</name>
    <dbReference type="NCBI Taxonomy" id="179855"/>
    <lineage>
        <taxon>Eukaryota</taxon>
        <taxon>Fungi</taxon>
        <taxon>Dikarya</taxon>
        <taxon>Basidiomycota</taxon>
        <taxon>Agaricomycotina</taxon>
        <taxon>Agaricomycetes</taxon>
        <taxon>Agaricomycetidae</taxon>
        <taxon>Agaricales</taxon>
        <taxon>Agaricineae</taxon>
        <taxon>Crepidotaceae</taxon>
        <taxon>Crepidotus</taxon>
    </lineage>
</organism>
<feature type="transmembrane region" description="Helical" evidence="2">
    <location>
        <begin position="487"/>
        <end position="507"/>
    </location>
</feature>
<feature type="compositionally biased region" description="Pro residues" evidence="1">
    <location>
        <begin position="228"/>
        <end position="243"/>
    </location>
</feature>
<feature type="transmembrane region" description="Helical" evidence="2">
    <location>
        <begin position="583"/>
        <end position="606"/>
    </location>
</feature>
<name>A0A9P6EE60_9AGAR</name>
<dbReference type="EMBL" id="MU157862">
    <property type="protein sequence ID" value="KAF9527384.1"/>
    <property type="molecule type" value="Genomic_DNA"/>
</dbReference>
<feature type="region of interest" description="Disordered" evidence="1">
    <location>
        <begin position="635"/>
        <end position="910"/>
    </location>
</feature>
<keyword evidence="2" id="KW-0812">Transmembrane</keyword>
<evidence type="ECO:0000256" key="1">
    <source>
        <dbReference type="SAM" id="MobiDB-lite"/>
    </source>
</evidence>